<evidence type="ECO:0000256" key="12">
    <source>
        <dbReference type="ARBA" id="ARBA00078171"/>
    </source>
</evidence>
<comment type="function">
    <text evidence="2">Hydrolysis of the deoxyribose N-glycosidic bond to excise 3-methyladenine, and 7-methylguanine from the damaged DNA polymer formed by alkylation lesions.</text>
</comment>
<dbReference type="EMBL" id="JAVRJZ010000017">
    <property type="protein sequence ID" value="KAK2710273.1"/>
    <property type="molecule type" value="Genomic_DNA"/>
</dbReference>
<keyword evidence="16" id="KW-1185">Reference proteome</keyword>
<comment type="catalytic activity">
    <reaction evidence="1">
        <text>Hydrolysis of alkylated DNA, releasing 3-methyladenine, 3-methylguanine, 7-methylguanine and 7-methyladenine.</text>
        <dbReference type="EC" id="3.2.2.21"/>
    </reaction>
</comment>
<evidence type="ECO:0000313" key="16">
    <source>
        <dbReference type="Proteomes" id="UP001187531"/>
    </source>
</evidence>
<dbReference type="InterPro" id="IPR036995">
    <property type="entry name" value="MPG_sf"/>
</dbReference>
<dbReference type="PANTHER" id="PTHR10429:SF0">
    <property type="entry name" value="DNA-3-METHYLADENINE GLYCOSYLASE"/>
    <property type="match status" value="1"/>
</dbReference>
<dbReference type="GO" id="GO:0003677">
    <property type="term" value="F:DNA binding"/>
    <property type="evidence" value="ECO:0007669"/>
    <property type="project" value="InterPro"/>
</dbReference>
<evidence type="ECO:0000256" key="11">
    <source>
        <dbReference type="ARBA" id="ARBA00076879"/>
    </source>
</evidence>
<evidence type="ECO:0000256" key="9">
    <source>
        <dbReference type="ARBA" id="ARBA00066187"/>
    </source>
</evidence>
<dbReference type="PANTHER" id="PTHR10429">
    <property type="entry name" value="DNA-3-METHYLADENINE GLYCOSYLASE"/>
    <property type="match status" value="1"/>
</dbReference>
<dbReference type="Gene3D" id="3.10.300.10">
    <property type="entry name" value="Methylpurine-DNA glycosylase (MPG)"/>
    <property type="match status" value="1"/>
</dbReference>
<dbReference type="InterPro" id="IPR011034">
    <property type="entry name" value="Formyl_transferase-like_C_sf"/>
</dbReference>
<evidence type="ECO:0000256" key="13">
    <source>
        <dbReference type="ARBA" id="ARBA00082988"/>
    </source>
</evidence>
<dbReference type="HAMAP" id="MF_00527">
    <property type="entry name" value="3MGH"/>
    <property type="match status" value="1"/>
</dbReference>
<keyword evidence="7" id="KW-0234">DNA repair</keyword>
<evidence type="ECO:0000256" key="6">
    <source>
        <dbReference type="ARBA" id="ARBA00022801"/>
    </source>
</evidence>
<sequence length="268" mass="30120">MAEDDTSVPSEYFQGTRNSTKRSRQPEDKLEMQTLKKRIEANMPLSIPLTEALRVGSDFFSYDSIELANRLLGCYLVRKFEDGTVVRGMIVETEAYPGTTDVASHTYNGKRTQRNEAMYMSQGTSYVYFTYGMYYCFNIVAKIPGSAVLIRAVHPTHGEERMVINRASKRKAALTRPFKSHELCSGPSKLCIAFDIDKLQFNEQNLIGNNFLWIEQGENIPLDQIVTSTRIGISGAGRESASKLLRFYVLSNPSVSVRDKAAELAKAK</sequence>
<evidence type="ECO:0000256" key="8">
    <source>
        <dbReference type="ARBA" id="ARBA00033426"/>
    </source>
</evidence>
<gene>
    <name evidence="15" type="ORF">QYM36_013800</name>
</gene>
<evidence type="ECO:0000313" key="15">
    <source>
        <dbReference type="EMBL" id="KAK2710273.1"/>
    </source>
</evidence>
<feature type="compositionally biased region" description="Polar residues" evidence="14">
    <location>
        <begin position="7"/>
        <end position="18"/>
    </location>
</feature>
<dbReference type="Proteomes" id="UP001187531">
    <property type="component" value="Unassembled WGS sequence"/>
</dbReference>
<dbReference type="FunFam" id="3.10.300.10:FF:000001">
    <property type="entry name" value="Putative 3-methyladenine DNA glycosylase"/>
    <property type="match status" value="1"/>
</dbReference>
<evidence type="ECO:0000256" key="5">
    <source>
        <dbReference type="ARBA" id="ARBA00022763"/>
    </source>
</evidence>
<evidence type="ECO:0000256" key="4">
    <source>
        <dbReference type="ARBA" id="ARBA00012000"/>
    </source>
</evidence>
<comment type="caution">
    <text evidence="15">The sequence shown here is derived from an EMBL/GenBank/DDBJ whole genome shotgun (WGS) entry which is preliminary data.</text>
</comment>
<feature type="region of interest" description="Disordered" evidence="14">
    <location>
        <begin position="1"/>
        <end position="29"/>
    </location>
</feature>
<dbReference type="AlphaFoldDB" id="A0AA88HFA2"/>
<keyword evidence="6" id="KW-0378">Hydrolase</keyword>
<evidence type="ECO:0000256" key="1">
    <source>
        <dbReference type="ARBA" id="ARBA00000086"/>
    </source>
</evidence>
<evidence type="ECO:0000256" key="14">
    <source>
        <dbReference type="SAM" id="MobiDB-lite"/>
    </source>
</evidence>
<protein>
    <recommendedName>
        <fullName evidence="10">DNA-3-methyladenine glycosylase</fullName>
        <ecNumber evidence="4">3.2.2.21</ecNumber>
    </recommendedName>
    <alternativeName>
        <fullName evidence="11">3-alkyladenine DNA glycosylase</fullName>
    </alternativeName>
    <alternativeName>
        <fullName evidence="8">3-methyladenine DNA glycosidase</fullName>
    </alternativeName>
    <alternativeName>
        <fullName evidence="13">ADPG</fullName>
    </alternativeName>
    <alternativeName>
        <fullName evidence="12">N-methylpurine-DNA glycosylase</fullName>
    </alternativeName>
</protein>
<name>A0AA88HFA2_ARTSF</name>
<keyword evidence="5" id="KW-0227">DNA damage</keyword>
<proteinExistence type="inferred from homology"/>
<comment type="subunit">
    <text evidence="9">Binds MBD1. Binds SSBP1.</text>
</comment>
<dbReference type="EC" id="3.2.2.21" evidence="4"/>
<dbReference type="SUPFAM" id="SSF50486">
    <property type="entry name" value="FMT C-terminal domain-like"/>
    <property type="match status" value="1"/>
</dbReference>
<evidence type="ECO:0000256" key="2">
    <source>
        <dbReference type="ARBA" id="ARBA00002421"/>
    </source>
</evidence>
<dbReference type="Pfam" id="PF02245">
    <property type="entry name" value="Pur_DNA_glyco"/>
    <property type="match status" value="1"/>
</dbReference>
<dbReference type="InterPro" id="IPR003180">
    <property type="entry name" value="MPG"/>
</dbReference>
<evidence type="ECO:0000256" key="3">
    <source>
        <dbReference type="ARBA" id="ARBA00009232"/>
    </source>
</evidence>
<evidence type="ECO:0000256" key="10">
    <source>
        <dbReference type="ARBA" id="ARBA00068926"/>
    </source>
</evidence>
<dbReference type="GO" id="GO:0006284">
    <property type="term" value="P:base-excision repair"/>
    <property type="evidence" value="ECO:0007669"/>
    <property type="project" value="InterPro"/>
</dbReference>
<dbReference type="NCBIfam" id="TIGR00567">
    <property type="entry name" value="3mg"/>
    <property type="match status" value="1"/>
</dbReference>
<dbReference type="CDD" id="cd00540">
    <property type="entry name" value="AAG"/>
    <property type="match status" value="1"/>
</dbReference>
<comment type="similarity">
    <text evidence="3">Belongs to the DNA glycosylase MPG family.</text>
</comment>
<evidence type="ECO:0000256" key="7">
    <source>
        <dbReference type="ARBA" id="ARBA00023204"/>
    </source>
</evidence>
<organism evidence="15 16">
    <name type="scientific">Artemia franciscana</name>
    <name type="common">Brine shrimp</name>
    <name type="synonym">Artemia sanfranciscana</name>
    <dbReference type="NCBI Taxonomy" id="6661"/>
    <lineage>
        <taxon>Eukaryota</taxon>
        <taxon>Metazoa</taxon>
        <taxon>Ecdysozoa</taxon>
        <taxon>Arthropoda</taxon>
        <taxon>Crustacea</taxon>
        <taxon>Branchiopoda</taxon>
        <taxon>Anostraca</taxon>
        <taxon>Artemiidae</taxon>
        <taxon>Artemia</taxon>
    </lineage>
</organism>
<reference evidence="15" key="1">
    <citation type="submission" date="2023-07" db="EMBL/GenBank/DDBJ databases">
        <title>Chromosome-level genome assembly of Artemia franciscana.</title>
        <authorList>
            <person name="Jo E."/>
        </authorList>
    </citation>
    <scope>NUCLEOTIDE SEQUENCE</scope>
    <source>
        <tissue evidence="15">Whole body</tissue>
    </source>
</reference>
<dbReference type="GO" id="GO:0003905">
    <property type="term" value="F:alkylbase DNA N-glycosylase activity"/>
    <property type="evidence" value="ECO:0007669"/>
    <property type="project" value="UniProtKB-EC"/>
</dbReference>
<accession>A0AA88HFA2</accession>